<dbReference type="EMBL" id="LAVV01015237">
    <property type="protein sequence ID" value="KNZ44031.1"/>
    <property type="molecule type" value="Genomic_DNA"/>
</dbReference>
<evidence type="ECO:0000313" key="2">
    <source>
        <dbReference type="Proteomes" id="UP000037035"/>
    </source>
</evidence>
<protein>
    <submittedName>
        <fullName evidence="1">Uncharacterized protein</fullName>
    </submittedName>
</protein>
<keyword evidence="2" id="KW-1185">Reference proteome</keyword>
<sequence length="113" mass="12436">VDKDSLTKDRSRKVCLTSAMYNKIFGNISLQDSSVVHGDACPVPLNGPGVLPGWATAIWSIKRDSFKITTTKPQNCVVAKVNRKTVYGIVQQLYMLVDHMGVSSLDPLRLEVC</sequence>
<dbReference type="Proteomes" id="UP000037035">
    <property type="component" value="Unassembled WGS sequence"/>
</dbReference>
<feature type="non-terminal residue" evidence="1">
    <location>
        <position position="1"/>
    </location>
</feature>
<name>A0A0L6U687_9BASI</name>
<evidence type="ECO:0000313" key="1">
    <source>
        <dbReference type="EMBL" id="KNZ44031.1"/>
    </source>
</evidence>
<accession>A0A0L6U687</accession>
<gene>
    <name evidence="1" type="ORF">VP01_9570g1</name>
</gene>
<proteinExistence type="predicted"/>
<organism evidence="1 2">
    <name type="scientific">Puccinia sorghi</name>
    <dbReference type="NCBI Taxonomy" id="27349"/>
    <lineage>
        <taxon>Eukaryota</taxon>
        <taxon>Fungi</taxon>
        <taxon>Dikarya</taxon>
        <taxon>Basidiomycota</taxon>
        <taxon>Pucciniomycotina</taxon>
        <taxon>Pucciniomycetes</taxon>
        <taxon>Pucciniales</taxon>
        <taxon>Pucciniaceae</taxon>
        <taxon>Puccinia</taxon>
    </lineage>
</organism>
<reference evidence="1 2" key="1">
    <citation type="submission" date="2015-08" db="EMBL/GenBank/DDBJ databases">
        <title>Next Generation Sequencing and Analysis of the Genome of Puccinia sorghi L Schw, the Causal Agent of Maize Common Rust.</title>
        <authorList>
            <person name="Rochi L."/>
            <person name="Burguener G."/>
            <person name="Darino M."/>
            <person name="Turjanski A."/>
            <person name="Kreff E."/>
            <person name="Dieguez M.J."/>
            <person name="Sacco F."/>
        </authorList>
    </citation>
    <scope>NUCLEOTIDE SEQUENCE [LARGE SCALE GENOMIC DNA]</scope>
    <source>
        <strain evidence="1 2">RO10H11247</strain>
    </source>
</reference>
<comment type="caution">
    <text evidence="1">The sequence shown here is derived from an EMBL/GenBank/DDBJ whole genome shotgun (WGS) entry which is preliminary data.</text>
</comment>
<dbReference type="AlphaFoldDB" id="A0A0L6U687"/>
<dbReference type="VEuPathDB" id="FungiDB:VP01_9570g1"/>